<evidence type="ECO:0000313" key="4">
    <source>
        <dbReference type="EMBL" id="KAL2840390.1"/>
    </source>
</evidence>
<dbReference type="PIRSF" id="PIRSF037226">
    <property type="entry name" value="Amidohydrolase_ACY1L2_prd"/>
    <property type="match status" value="1"/>
</dbReference>
<dbReference type="InterPro" id="IPR011650">
    <property type="entry name" value="Peptidase_M20_dimer"/>
</dbReference>
<dbReference type="SUPFAM" id="SSF55031">
    <property type="entry name" value="Bacterial exopeptidase dimerisation domain"/>
    <property type="match status" value="1"/>
</dbReference>
<dbReference type="PANTHER" id="PTHR30575:SF8">
    <property type="entry name" value="PEPTIDASE M20 DOMAIN-CONTAINING PROTEIN 2"/>
    <property type="match status" value="1"/>
</dbReference>
<dbReference type="InterPro" id="IPR017144">
    <property type="entry name" value="Xaa-Arg_dipeptidase"/>
</dbReference>
<reference evidence="4 5" key="1">
    <citation type="submission" date="2024-07" db="EMBL/GenBank/DDBJ databases">
        <title>Section-level genome sequencing and comparative genomics of Aspergillus sections Usti and Cavernicolus.</title>
        <authorList>
            <consortium name="Lawrence Berkeley National Laboratory"/>
            <person name="Nybo J.L."/>
            <person name="Vesth T.C."/>
            <person name="Theobald S."/>
            <person name="Frisvad J.C."/>
            <person name="Larsen T.O."/>
            <person name="Kjaerboelling I."/>
            <person name="Rothschild-Mancinelli K."/>
            <person name="Lyhne E.K."/>
            <person name="Kogle M.E."/>
            <person name="Barry K."/>
            <person name="Clum A."/>
            <person name="Na H."/>
            <person name="Ledsgaard L."/>
            <person name="Lin J."/>
            <person name="Lipzen A."/>
            <person name="Kuo A."/>
            <person name="Riley R."/>
            <person name="Mondo S."/>
            <person name="Labutti K."/>
            <person name="Haridas S."/>
            <person name="Pangalinan J."/>
            <person name="Salamov A.A."/>
            <person name="Simmons B.A."/>
            <person name="Magnuson J.K."/>
            <person name="Chen J."/>
            <person name="Drula E."/>
            <person name="Henrissat B."/>
            <person name="Wiebenga A."/>
            <person name="Lubbers R.J."/>
            <person name="Gomes A.C."/>
            <person name="Makela M.R."/>
            <person name="Stajich J."/>
            <person name="Grigoriev I.V."/>
            <person name="Mortensen U.H."/>
            <person name="De Vries R.P."/>
            <person name="Baker S.E."/>
            <person name="Andersen M.R."/>
        </authorList>
    </citation>
    <scope>NUCLEOTIDE SEQUENCE [LARGE SCALE GENOMIC DNA]</scope>
    <source>
        <strain evidence="4 5">CBS 123904</strain>
    </source>
</reference>
<dbReference type="InterPro" id="IPR017439">
    <property type="entry name" value="Amidohydrolase"/>
</dbReference>
<dbReference type="Gene3D" id="3.40.630.10">
    <property type="entry name" value="Zn peptidases"/>
    <property type="match status" value="1"/>
</dbReference>
<proteinExistence type="inferred from homology"/>
<organism evidence="4 5">
    <name type="scientific">Aspergillus pseudoustus</name>
    <dbReference type="NCBI Taxonomy" id="1810923"/>
    <lineage>
        <taxon>Eukaryota</taxon>
        <taxon>Fungi</taxon>
        <taxon>Dikarya</taxon>
        <taxon>Ascomycota</taxon>
        <taxon>Pezizomycotina</taxon>
        <taxon>Eurotiomycetes</taxon>
        <taxon>Eurotiomycetidae</taxon>
        <taxon>Eurotiales</taxon>
        <taxon>Aspergillaceae</taxon>
        <taxon>Aspergillus</taxon>
        <taxon>Aspergillus subgen. Nidulantes</taxon>
    </lineage>
</organism>
<dbReference type="CDD" id="cd05672">
    <property type="entry name" value="M20_ACY1L2-like"/>
    <property type="match status" value="1"/>
</dbReference>
<evidence type="ECO:0000256" key="1">
    <source>
        <dbReference type="ARBA" id="ARBA00006247"/>
    </source>
</evidence>
<dbReference type="NCBIfam" id="TIGR01891">
    <property type="entry name" value="amidohydrolases"/>
    <property type="match status" value="1"/>
</dbReference>
<sequence>MTGLLALDNIRRQVIAAIDHEASALRELNRDIHSHPETAYEEVYAHARLSGFLEDRGFSVTRHAYGLDTAFEAEFATGEGGPLVIFCAEYDALPGIGHGCGHNLIATSSMAAFLGLTQTLRQLNLTTPVRVRILGTPAEEGGGGKIKLIESGAFADPEIVAAIMAHPTSIHGIPEGYTGIAGFPMIASSKLRVEYRGQGAHAGGDPWNGRNALDAAVGAYNNISMLRQQIQPDERIHGVIEVGGVVPNVIPDYTRMNWNVRSVTAARAEKLLSRAKACFEAAALATGCEVEYIMAPCYKDVVINDTLCEFYTSEMEALGRKVLLRNPTIATVSTDMGNVSHEVPSFHGVFGIPTAPNIPGHHPAFAEAAVGDEAHAEAILSAKAMAMLGWLVIARNKK</sequence>
<dbReference type="SUPFAM" id="SSF53187">
    <property type="entry name" value="Zn-dependent exopeptidases"/>
    <property type="match status" value="1"/>
</dbReference>
<comment type="caution">
    <text evidence="4">The sequence shown here is derived from an EMBL/GenBank/DDBJ whole genome shotgun (WGS) entry which is preliminary data.</text>
</comment>
<dbReference type="Pfam" id="PF07687">
    <property type="entry name" value="M20_dimer"/>
    <property type="match status" value="1"/>
</dbReference>
<dbReference type="Gene3D" id="3.30.70.360">
    <property type="match status" value="1"/>
</dbReference>
<dbReference type="PANTHER" id="PTHR30575">
    <property type="entry name" value="PEPTIDASE M20"/>
    <property type="match status" value="1"/>
</dbReference>
<keyword evidence="5" id="KW-1185">Reference proteome</keyword>
<feature type="domain" description="Peptidase M20 dimerisation" evidence="3">
    <location>
        <begin position="191"/>
        <end position="284"/>
    </location>
</feature>
<dbReference type="InterPro" id="IPR052030">
    <property type="entry name" value="Peptidase_M20/M20A_hydrolases"/>
</dbReference>
<dbReference type="Pfam" id="PF01546">
    <property type="entry name" value="Peptidase_M20"/>
    <property type="match status" value="1"/>
</dbReference>
<dbReference type="EMBL" id="JBFXLU010000121">
    <property type="protein sequence ID" value="KAL2840390.1"/>
    <property type="molecule type" value="Genomic_DNA"/>
</dbReference>
<accession>A0ABR4JK55</accession>
<gene>
    <name evidence="4" type="ORF">BJY01DRAFT_218509</name>
</gene>
<dbReference type="InterPro" id="IPR036264">
    <property type="entry name" value="Bact_exopeptidase_dim_dom"/>
</dbReference>
<protein>
    <recommendedName>
        <fullName evidence="2">Peptidase M20 domain-containing protein 2</fullName>
    </recommendedName>
</protein>
<dbReference type="Proteomes" id="UP001610446">
    <property type="component" value="Unassembled WGS sequence"/>
</dbReference>
<dbReference type="InterPro" id="IPR002933">
    <property type="entry name" value="Peptidase_M20"/>
</dbReference>
<comment type="similarity">
    <text evidence="1 2">Belongs to the peptidase M20A family.</text>
</comment>
<evidence type="ECO:0000256" key="2">
    <source>
        <dbReference type="PIRNR" id="PIRNR037226"/>
    </source>
</evidence>
<name>A0ABR4JK55_9EURO</name>
<evidence type="ECO:0000259" key="3">
    <source>
        <dbReference type="Pfam" id="PF07687"/>
    </source>
</evidence>
<evidence type="ECO:0000313" key="5">
    <source>
        <dbReference type="Proteomes" id="UP001610446"/>
    </source>
</evidence>